<comment type="subcellular location">
    <subcellularLocation>
        <location evidence="1">Membrane</location>
        <topology evidence="1">Multi-pass membrane protein</topology>
    </subcellularLocation>
</comment>
<proteinExistence type="inferred from homology"/>
<dbReference type="InterPro" id="IPR043130">
    <property type="entry name" value="CDP-OH_PTrfase_TM_dom"/>
</dbReference>
<comment type="catalytic activity">
    <reaction evidence="14">
        <text>a CDP-1,2-diacyl-sn-glycerol + sn-glycerol 3-phosphate = a 1,2-diacyl-sn-glycero-3-phospho-(1'-sn-glycero-3'-phosphate) + CMP + H(+)</text>
        <dbReference type="Rhea" id="RHEA:12593"/>
        <dbReference type="ChEBI" id="CHEBI:15378"/>
        <dbReference type="ChEBI" id="CHEBI:57597"/>
        <dbReference type="ChEBI" id="CHEBI:58332"/>
        <dbReference type="ChEBI" id="CHEBI:60110"/>
        <dbReference type="ChEBI" id="CHEBI:60377"/>
        <dbReference type="EC" id="2.7.8.5"/>
    </reaction>
</comment>
<dbReference type="EMBL" id="MQWD01000001">
    <property type="protein sequence ID" value="PAP76574.1"/>
    <property type="molecule type" value="Genomic_DNA"/>
</dbReference>
<evidence type="ECO:0000256" key="7">
    <source>
        <dbReference type="ARBA" id="ARBA00022679"/>
    </source>
</evidence>
<sequence>MPTPPVRPPGFPDMGSFWTVANGLSFSRAVLVLPIAWLVYRGGPIGPMFALIGLAIATDWFDGRVARWSNTVSEWGKVLDATADKLAAAAVTLALLLRPPEAGPSLPLWFVALAISRDALLALGGLVQTRRLGRFTSSLWSGKVAVTALAVTVVAALFRAAPAVMEALIGLTAGVMAYSIVKYGVRFAAIMRHGPAALEPDGNTLRPEHRVVRAEDEGR</sequence>
<dbReference type="PIRSF" id="PIRSF000847">
    <property type="entry name" value="Phos_ph_gly_syn"/>
    <property type="match status" value="1"/>
</dbReference>
<name>A0A271J0J7_9BACT</name>
<dbReference type="PANTHER" id="PTHR14269">
    <property type="entry name" value="CDP-DIACYLGLYCEROL--GLYCEROL-3-PHOSPHATE 3-PHOSPHATIDYLTRANSFERASE-RELATED"/>
    <property type="match status" value="1"/>
</dbReference>
<evidence type="ECO:0000256" key="13">
    <source>
        <dbReference type="ARBA" id="ARBA00023264"/>
    </source>
</evidence>
<feature type="transmembrane region" description="Helical" evidence="16">
    <location>
        <begin position="20"/>
        <end position="40"/>
    </location>
</feature>
<keyword evidence="9 16" id="KW-1133">Transmembrane helix</keyword>
<evidence type="ECO:0000256" key="10">
    <source>
        <dbReference type="ARBA" id="ARBA00023098"/>
    </source>
</evidence>
<keyword evidence="13" id="KW-1208">Phospholipid metabolism</keyword>
<keyword evidence="8 16" id="KW-0812">Transmembrane</keyword>
<comment type="similarity">
    <text evidence="3 15">Belongs to the CDP-alcohol phosphatidyltransferase class-I family.</text>
</comment>
<evidence type="ECO:0000256" key="14">
    <source>
        <dbReference type="ARBA" id="ARBA00048586"/>
    </source>
</evidence>
<keyword evidence="11 16" id="KW-0472">Membrane</keyword>
<comment type="caution">
    <text evidence="17">The sequence shown here is derived from an EMBL/GenBank/DDBJ whole genome shotgun (WGS) entry which is preliminary data.</text>
</comment>
<evidence type="ECO:0000256" key="2">
    <source>
        <dbReference type="ARBA" id="ARBA00005042"/>
    </source>
</evidence>
<feature type="transmembrane region" description="Helical" evidence="16">
    <location>
        <begin position="45"/>
        <end position="61"/>
    </location>
</feature>
<keyword evidence="12" id="KW-0594">Phospholipid biosynthesis</keyword>
<dbReference type="Pfam" id="PF01066">
    <property type="entry name" value="CDP-OH_P_transf"/>
    <property type="match status" value="1"/>
</dbReference>
<keyword evidence="10" id="KW-0443">Lipid metabolism</keyword>
<feature type="transmembrane region" description="Helical" evidence="16">
    <location>
        <begin position="167"/>
        <end position="185"/>
    </location>
</feature>
<accession>A0A271J0J7</accession>
<evidence type="ECO:0000256" key="15">
    <source>
        <dbReference type="RuleBase" id="RU003750"/>
    </source>
</evidence>
<evidence type="ECO:0000256" key="1">
    <source>
        <dbReference type="ARBA" id="ARBA00004141"/>
    </source>
</evidence>
<evidence type="ECO:0000256" key="6">
    <source>
        <dbReference type="ARBA" id="ARBA00022516"/>
    </source>
</evidence>
<keyword evidence="6" id="KW-0444">Lipid biosynthesis</keyword>
<evidence type="ECO:0000256" key="3">
    <source>
        <dbReference type="ARBA" id="ARBA00010441"/>
    </source>
</evidence>
<dbReference type="InterPro" id="IPR048254">
    <property type="entry name" value="CDP_ALCOHOL_P_TRANSF_CS"/>
</dbReference>
<organism evidence="17 18">
    <name type="scientific">Rubrivirga marina</name>
    <dbReference type="NCBI Taxonomy" id="1196024"/>
    <lineage>
        <taxon>Bacteria</taxon>
        <taxon>Pseudomonadati</taxon>
        <taxon>Rhodothermota</taxon>
        <taxon>Rhodothermia</taxon>
        <taxon>Rhodothermales</taxon>
        <taxon>Rubricoccaceae</taxon>
        <taxon>Rubrivirga</taxon>
    </lineage>
</organism>
<dbReference type="EC" id="2.7.8.5" evidence="4"/>
<dbReference type="GO" id="GO:0008444">
    <property type="term" value="F:CDP-diacylglycerol-glycerol-3-phosphate 3-phosphatidyltransferase activity"/>
    <property type="evidence" value="ECO:0007669"/>
    <property type="project" value="UniProtKB-EC"/>
</dbReference>
<evidence type="ECO:0000256" key="4">
    <source>
        <dbReference type="ARBA" id="ARBA00013170"/>
    </source>
</evidence>
<keyword evidence="7 15" id="KW-0808">Transferase</keyword>
<feature type="transmembrane region" description="Helical" evidence="16">
    <location>
        <begin position="139"/>
        <end position="161"/>
    </location>
</feature>
<evidence type="ECO:0000313" key="18">
    <source>
        <dbReference type="Proteomes" id="UP000216339"/>
    </source>
</evidence>
<gene>
    <name evidence="17" type="ORF">BSZ37_09035</name>
</gene>
<evidence type="ECO:0000256" key="8">
    <source>
        <dbReference type="ARBA" id="ARBA00022692"/>
    </source>
</evidence>
<dbReference type="PANTHER" id="PTHR14269:SF62">
    <property type="entry name" value="CDP-DIACYLGLYCEROL--GLYCEROL-3-PHOSPHATE 3-PHOSPHATIDYLTRANSFERASE 1, CHLOROPLASTIC"/>
    <property type="match status" value="1"/>
</dbReference>
<reference evidence="17 18" key="1">
    <citation type="submission" date="2016-11" db="EMBL/GenBank/DDBJ databases">
        <title>Study of marine rhodopsin-containing bacteria.</title>
        <authorList>
            <person name="Yoshizawa S."/>
            <person name="Kumagai Y."/>
            <person name="Kogure K."/>
        </authorList>
    </citation>
    <scope>NUCLEOTIDE SEQUENCE [LARGE SCALE GENOMIC DNA]</scope>
    <source>
        <strain evidence="17 18">SAORIC-28</strain>
    </source>
</reference>
<dbReference type="GO" id="GO:0016020">
    <property type="term" value="C:membrane"/>
    <property type="evidence" value="ECO:0007669"/>
    <property type="project" value="UniProtKB-SubCell"/>
</dbReference>
<dbReference type="RefSeq" id="WP_095510233.1">
    <property type="nucleotide sequence ID" value="NZ_MQWD01000001.1"/>
</dbReference>
<dbReference type="Gene3D" id="1.20.120.1760">
    <property type="match status" value="1"/>
</dbReference>
<dbReference type="Proteomes" id="UP000216339">
    <property type="component" value="Unassembled WGS sequence"/>
</dbReference>
<dbReference type="GO" id="GO:0046474">
    <property type="term" value="P:glycerophospholipid biosynthetic process"/>
    <property type="evidence" value="ECO:0007669"/>
    <property type="project" value="TreeGrafter"/>
</dbReference>
<evidence type="ECO:0000313" key="17">
    <source>
        <dbReference type="EMBL" id="PAP76574.1"/>
    </source>
</evidence>
<evidence type="ECO:0000256" key="11">
    <source>
        <dbReference type="ARBA" id="ARBA00023136"/>
    </source>
</evidence>
<dbReference type="InterPro" id="IPR000462">
    <property type="entry name" value="CDP-OH_P_trans"/>
</dbReference>
<dbReference type="InterPro" id="IPR050324">
    <property type="entry name" value="CDP-alcohol_PTase-I"/>
</dbReference>
<dbReference type="PROSITE" id="PS00379">
    <property type="entry name" value="CDP_ALCOHOL_P_TRANSF"/>
    <property type="match status" value="1"/>
</dbReference>
<protein>
    <recommendedName>
        <fullName evidence="5">CDP-diacylglycerol--glycerol-3-phosphate 3-phosphatidyltransferase</fullName>
        <ecNumber evidence="4">2.7.8.5</ecNumber>
    </recommendedName>
</protein>
<dbReference type="OrthoDB" id="9785031at2"/>
<evidence type="ECO:0000256" key="12">
    <source>
        <dbReference type="ARBA" id="ARBA00023209"/>
    </source>
</evidence>
<evidence type="ECO:0000256" key="16">
    <source>
        <dbReference type="SAM" id="Phobius"/>
    </source>
</evidence>
<dbReference type="InterPro" id="IPR004570">
    <property type="entry name" value="Phosphatidylglycerol_P_synth"/>
</dbReference>
<keyword evidence="18" id="KW-1185">Reference proteome</keyword>
<feature type="transmembrane region" description="Helical" evidence="16">
    <location>
        <begin position="106"/>
        <end position="127"/>
    </location>
</feature>
<comment type="pathway">
    <text evidence="2">Phospholipid metabolism; phosphatidylglycerol biosynthesis; phosphatidylglycerol from CDP-diacylglycerol: step 1/2.</text>
</comment>
<evidence type="ECO:0000256" key="5">
    <source>
        <dbReference type="ARBA" id="ARBA00014944"/>
    </source>
</evidence>
<dbReference type="AlphaFoldDB" id="A0A271J0J7"/>
<evidence type="ECO:0000256" key="9">
    <source>
        <dbReference type="ARBA" id="ARBA00022989"/>
    </source>
</evidence>